<dbReference type="InterPro" id="IPR006598">
    <property type="entry name" value="CAP10"/>
</dbReference>
<dbReference type="Proteomes" id="UP000114278">
    <property type="component" value="Segment"/>
</dbReference>
<dbReference type="Pfam" id="PF07714">
    <property type="entry name" value="PK_Tyr_Ser-Thr"/>
    <property type="match status" value="1"/>
</dbReference>
<dbReference type="RefSeq" id="YP_009046637.1">
    <property type="nucleotide sequence ID" value="NC_024451.1"/>
</dbReference>
<keyword evidence="2" id="KW-0808">Transferase</keyword>
<evidence type="ECO:0000313" key="2">
    <source>
        <dbReference type="EMBL" id="CCV02395.1"/>
    </source>
</evidence>
<dbReference type="InterPro" id="IPR051091">
    <property type="entry name" value="O-Glucosyltr/Glycosyltrsf_90"/>
</dbReference>
<protein>
    <submittedName>
        <fullName evidence="2">Putative tyrosine protein kinase</fullName>
    </submittedName>
</protein>
<dbReference type="PANTHER" id="PTHR12203:SF119">
    <property type="entry name" value="GLYCOSYL TRANSFERASE CAP10 DOMAIN-CONTAINING PROTEIN"/>
    <property type="match status" value="1"/>
</dbReference>
<dbReference type="PROSITE" id="PS00109">
    <property type="entry name" value="PROTEIN_KINASE_TYR"/>
    <property type="match status" value="1"/>
</dbReference>
<gene>
    <name evidence="2" type="primary">023R</name>
    <name evidence="2" type="ORF">IIV31_023R</name>
</gene>
<dbReference type="Pfam" id="PF05686">
    <property type="entry name" value="Glyco_transf_90"/>
    <property type="match status" value="1"/>
</dbReference>
<evidence type="ECO:0000313" key="3">
    <source>
        <dbReference type="Proteomes" id="UP000114278"/>
    </source>
</evidence>
<organism evidence="2 3">
    <name type="scientific">Armadillidium vulgare iridescent virus</name>
    <dbReference type="NCBI Taxonomy" id="72201"/>
    <lineage>
        <taxon>Viruses</taxon>
        <taxon>Varidnaviria</taxon>
        <taxon>Bamfordvirae</taxon>
        <taxon>Nucleocytoviricota</taxon>
        <taxon>Megaviricetes</taxon>
        <taxon>Pimascovirales</taxon>
        <taxon>Pimascovirales incertae sedis</taxon>
        <taxon>Iridoviridae</taxon>
        <taxon>Betairidovirinae</taxon>
        <taxon>Iridovirus</taxon>
        <taxon>Iridovirus armadillidium1</taxon>
        <taxon>Invertebrate iridescent virus 31</taxon>
    </lineage>
</organism>
<dbReference type="InterPro" id="IPR011009">
    <property type="entry name" value="Kinase-like_dom_sf"/>
</dbReference>
<dbReference type="PANTHER" id="PTHR12203">
    <property type="entry name" value="KDEL LYS-ASP-GLU-LEU CONTAINING - RELATED"/>
    <property type="match status" value="1"/>
</dbReference>
<name>A0A068QL18_9VIRU</name>
<reference evidence="2 3" key="1">
    <citation type="journal article" date="2014" name="J. Gen. Virol.">
        <title>Genome sequence of a crustacean iridovirus, IIV31, isolated from the pill bug, Armadillidium vulgare.</title>
        <authorList>
            <person name="Piegu B."/>
            <person name="Guizard S."/>
            <person name="Yeping T."/>
            <person name="Cruaud C."/>
            <person name="Asgari S."/>
            <person name="Bideshi D.K."/>
            <person name="Federici B.A."/>
            <person name="Bigot Y."/>
        </authorList>
    </citation>
    <scope>NUCLEOTIDE SEQUENCE [LARGE SCALE GENOMIC DNA]</scope>
</reference>
<dbReference type="GO" id="GO:0004672">
    <property type="term" value="F:protein kinase activity"/>
    <property type="evidence" value="ECO:0007669"/>
    <property type="project" value="InterPro"/>
</dbReference>
<dbReference type="GeneID" id="19738607"/>
<evidence type="ECO:0000259" key="1">
    <source>
        <dbReference type="SMART" id="SM00672"/>
    </source>
</evidence>
<sequence>MKKVIFFIRKKEMTCIDPKELWPEEVRPNDRYKLFKQTFFTAGDEEQFINGKSTINRERCEDETILEIKNRWDLEISDFSLPGKAEMFSQSATSTMHTFQYLFHKFKKGIFVKILNNKVETFLPFSKHGFVNNWGHLMKQDPKFSSLPDFMRYISDETSNANDKHYRFRPEQVSKFPSQWYANNCLIRYEHPISEGDTNVTILRHMFDELCSKRKIPDIEFFINRRDFPLLMKDKVSEPYFHIFGKNYPMEETFQSKIQEGIAPILSMCTSDLYSDIVIPTHEDWARVESTENGILFPPSCKDYPKNFDMPWSKRKPTAVFRGGSTGCGVSSSNNHLLNQRLLAAKISSTTKPDKYEVPLIDAGITKWNLRPRKIQNEEYLKTINFKTEARKVSPLSPEQQATYKYLINIDGHVSAFRLSLEMNMGCCILLVDSLGSSSQTSPENGWKMWFFDKIKPYIHFVPVKSDLSDLIEKIQWCRDNDEECKLIAENAKQFYKDWLSKESILDYLQSIFIKIRLQNKVCVVYGEDPLQTQMIMQKEFLLNKVCLETEEISGRMPTPRFVYTCLYGRKGSGNGEGRPSYGWLKGFNLYLRHVSDLTSQSQVSKAIFKNKKSSVDLYMIGEAPVVVKTSSDKHGMLEHINEAFISETCLNKLIKVIPNFAMSYTVNIEKDRVSLYNELIVGETLSVALKDKFGNMTSGSDSEKVAFKRFLEVLVQIMFALEYAQDQCGFIHNDLAPWNIMIQTLKNPVTIEYPLESGSYKIITKHIPVMIDYGKSHVVSSSTESPENSIHFGVTNMFEMIWKQDIFSFVIMACLEMIKNEKEDRGRKMIDDGSLCHMLNFFRKENKKLTTRRDALVFIYKYKKYADIINAFTKKDDGELDMQDKRPLDFIKWCNGPILIPFLKTGYGKGGKKKRSPFMDVGNPRQIFDQALAPNEMDHSSYLGVPERLYRSTLPQPNTKFELYFVAQSLFRCLENTLNDYKLTPLKNKNFNVFHKAIDFIVDFYSDKIQNHLNDVWTFPQDSPMELQYQLSRNLLVDPKATEAISVPNQLYTDLSYFKNMVYTVFQWESYSEKGKIFELDEKTKSELSKELEPVLKSNLDSKKIVADNNTLFTYLGC</sequence>
<dbReference type="InterPro" id="IPR008266">
    <property type="entry name" value="Tyr_kinase_AS"/>
</dbReference>
<accession>A0A068QL18</accession>
<proteinExistence type="predicted"/>
<dbReference type="Gene3D" id="1.10.510.10">
    <property type="entry name" value="Transferase(Phosphotransferase) domain 1"/>
    <property type="match status" value="1"/>
</dbReference>
<feature type="domain" description="Glycosyl transferase CAP10" evidence="1">
    <location>
        <begin position="215"/>
        <end position="522"/>
    </location>
</feature>
<keyword evidence="3" id="KW-1185">Reference proteome</keyword>
<dbReference type="OrthoDB" id="970at10239"/>
<dbReference type="InterPro" id="IPR001245">
    <property type="entry name" value="Ser-Thr/Tyr_kinase_cat_dom"/>
</dbReference>
<dbReference type="SUPFAM" id="SSF56112">
    <property type="entry name" value="Protein kinase-like (PK-like)"/>
    <property type="match status" value="1"/>
</dbReference>
<dbReference type="SMART" id="SM00672">
    <property type="entry name" value="CAP10"/>
    <property type="match status" value="1"/>
</dbReference>
<dbReference type="KEGG" id="vg:19738607"/>
<keyword evidence="2" id="KW-0418">Kinase</keyword>
<dbReference type="EMBL" id="HF920637">
    <property type="protein sequence ID" value="CCV02395.1"/>
    <property type="molecule type" value="Genomic_DNA"/>
</dbReference>